<dbReference type="Pfam" id="PF03095">
    <property type="entry name" value="PTPA"/>
    <property type="match status" value="1"/>
</dbReference>
<dbReference type="GO" id="GO:0005634">
    <property type="term" value="C:nucleus"/>
    <property type="evidence" value="ECO:0007669"/>
    <property type="project" value="TreeGrafter"/>
</dbReference>
<dbReference type="GO" id="GO:0005737">
    <property type="term" value="C:cytoplasm"/>
    <property type="evidence" value="ECO:0007669"/>
    <property type="project" value="UniProtKB-SubCell"/>
</dbReference>
<dbReference type="GO" id="GO:0003755">
    <property type="term" value="F:peptidyl-prolyl cis-trans isomerase activity"/>
    <property type="evidence" value="ECO:0007669"/>
    <property type="project" value="UniProtKB-KW"/>
</dbReference>
<evidence type="ECO:0000256" key="6">
    <source>
        <dbReference type="ARBA" id="ARBA00023235"/>
    </source>
</evidence>
<dbReference type="SUPFAM" id="SSF140984">
    <property type="entry name" value="PTPA-like"/>
    <property type="match status" value="1"/>
</dbReference>
<evidence type="ECO:0000313" key="11">
    <source>
        <dbReference type="Proteomes" id="UP000324022"/>
    </source>
</evidence>
<comment type="similarity">
    <text evidence="3 8">Belongs to the PTPA-type PPIase family.</text>
</comment>
<evidence type="ECO:0000256" key="1">
    <source>
        <dbReference type="ARBA" id="ARBA00000971"/>
    </source>
</evidence>
<accession>A0A5C3E964</accession>
<feature type="region of interest" description="Disordered" evidence="9">
    <location>
        <begin position="431"/>
        <end position="461"/>
    </location>
</feature>
<dbReference type="GO" id="GO:0008160">
    <property type="term" value="F:protein tyrosine phosphatase activator activity"/>
    <property type="evidence" value="ECO:0007669"/>
    <property type="project" value="TreeGrafter"/>
</dbReference>
<reference evidence="10 11" key="1">
    <citation type="submission" date="2018-03" db="EMBL/GenBank/DDBJ databases">
        <authorList>
            <person name="Guldener U."/>
        </authorList>
    </citation>
    <scope>NUCLEOTIDE SEQUENCE [LARGE SCALE GENOMIC DNA]</scope>
    <source>
        <strain evidence="10 11">NBRC100155</strain>
    </source>
</reference>
<dbReference type="AlphaFoldDB" id="A0A5C3E964"/>
<evidence type="ECO:0000256" key="9">
    <source>
        <dbReference type="SAM" id="MobiDB-lite"/>
    </source>
</evidence>
<name>A0A5C3E964_9BASI</name>
<evidence type="ECO:0000256" key="3">
    <source>
        <dbReference type="ARBA" id="ARBA00011019"/>
    </source>
</evidence>
<proteinExistence type="inferred from homology"/>
<keyword evidence="11" id="KW-1185">Reference proteome</keyword>
<dbReference type="Gene3D" id="1.20.120.1150">
    <property type="match status" value="1"/>
</dbReference>
<protein>
    <recommendedName>
        <fullName evidence="8">Serine/threonine-protein phosphatase 2A activator</fullName>
        <ecNumber evidence="8">5.2.1.8</ecNumber>
    </recommendedName>
    <alternativeName>
        <fullName evidence="8">Phosphotyrosyl phosphatase activator</fullName>
    </alternativeName>
</protein>
<evidence type="ECO:0000256" key="7">
    <source>
        <dbReference type="ARBA" id="ARBA00025287"/>
    </source>
</evidence>
<dbReference type="InterPro" id="IPR037218">
    <property type="entry name" value="PTPA_sf"/>
</dbReference>
<comment type="subcellular location">
    <subcellularLocation>
        <location evidence="2 8">Cytoplasm</location>
    </subcellularLocation>
</comment>
<dbReference type="EC" id="5.2.1.8" evidence="8"/>
<evidence type="ECO:0000256" key="2">
    <source>
        <dbReference type="ARBA" id="ARBA00004496"/>
    </source>
</evidence>
<comment type="catalytic activity">
    <reaction evidence="1 8">
        <text>[protein]-peptidylproline (omega=180) = [protein]-peptidylproline (omega=0)</text>
        <dbReference type="Rhea" id="RHEA:16237"/>
        <dbReference type="Rhea" id="RHEA-COMP:10747"/>
        <dbReference type="Rhea" id="RHEA-COMP:10748"/>
        <dbReference type="ChEBI" id="CHEBI:83833"/>
        <dbReference type="ChEBI" id="CHEBI:83834"/>
        <dbReference type="EC" id="5.2.1.8"/>
    </reaction>
</comment>
<feature type="region of interest" description="Disordered" evidence="9">
    <location>
        <begin position="20"/>
        <end position="60"/>
    </location>
</feature>
<keyword evidence="4 8" id="KW-0963">Cytoplasm</keyword>
<dbReference type="InterPro" id="IPR004327">
    <property type="entry name" value="Phstyr_phstse_ac"/>
</dbReference>
<evidence type="ECO:0000256" key="4">
    <source>
        <dbReference type="ARBA" id="ARBA00022490"/>
    </source>
</evidence>
<dbReference type="CDD" id="cd04087">
    <property type="entry name" value="PTPA"/>
    <property type="match status" value="1"/>
</dbReference>
<sequence>MPPTALPAPVPDAAKDAIISKLRQPTAAGTSSEPNAAIPSPLAAAASSPSSSSNAETQATASDIETVSLQQHTFQEPRKRIVSPASLNRFEHSGAFAEILAFIRVCNTSVVGKTLTDDIETSSVCHALLSILDEVAALRKSTPPDASIGSSRFGNPAFRTFYAKIRDNNDRLHRMIPGLDDDSEASRTARAELAVYLQESWGNEKRIDYGSGMELNMACWLLCLCKLRILRLPEDGPAIVLRVFWSYIQVMRDIQSSYWLEPAGSHGVWGLDDYHFLPFLWGAGQLSNHRHLRPKAIHDAEIVDEFAPKYMYLACIQFINSVKTASLRWHSPMLDDISGAKSWAKVNEGMIKMYRAEVLKKLPIAQHIFFGSLIRFPEPAAGELEEEDVEEDAHGHIHPAGKPHAHGTGEGQAAGWGDCCGIPIPSAFAAAEEEKKRQQGFSSTLRGEKPFGSGVRRIPFD</sequence>
<evidence type="ECO:0000313" key="10">
    <source>
        <dbReference type="EMBL" id="SPO27122.1"/>
    </source>
</evidence>
<keyword evidence="5 8" id="KW-0697">Rotamase</keyword>
<gene>
    <name evidence="10" type="ORF">UTRI_10583_B</name>
</gene>
<keyword evidence="6 8" id="KW-0413">Isomerase</keyword>
<dbReference type="FunFam" id="1.20.120.1150:FF:000002">
    <property type="entry name" value="Serine/threonine-protein phosphatase 2A activator"/>
    <property type="match status" value="1"/>
</dbReference>
<feature type="region of interest" description="Disordered" evidence="9">
    <location>
        <begin position="383"/>
        <end position="412"/>
    </location>
</feature>
<dbReference type="InterPro" id="IPR043170">
    <property type="entry name" value="PTPA_C_lid"/>
</dbReference>
<evidence type="ECO:0000256" key="8">
    <source>
        <dbReference type="RuleBase" id="RU361210"/>
    </source>
</evidence>
<dbReference type="GO" id="GO:0000159">
    <property type="term" value="C:protein phosphatase type 2A complex"/>
    <property type="evidence" value="ECO:0007669"/>
    <property type="project" value="TreeGrafter"/>
</dbReference>
<feature type="compositionally biased region" description="Low complexity" evidence="9">
    <location>
        <begin position="34"/>
        <end position="55"/>
    </location>
</feature>
<feature type="compositionally biased region" description="Basic residues" evidence="9">
    <location>
        <begin position="396"/>
        <end position="405"/>
    </location>
</feature>
<comment type="function">
    <text evidence="7">PPIases accelerate the folding of proteins. It catalyzes the cis-trans isomerization of proline imidic peptide bonds in oligopeptides. Acts as a regulatory subunit for PP2A-like phosphatases modulating their activity or substrate specificity, probably by inducing a conformational change in the catalytic subunit, a direct target of the PPIase. Can reactivate inactive phosphatase PP2A-phosphatase methylesterase complexes (PP2Ai) in presence of ATP and Mg(2+) by dissociating the inactive form from the complex.</text>
</comment>
<dbReference type="OrthoDB" id="16120at2759"/>
<dbReference type="PIRSF" id="PIRSF016325">
    <property type="entry name" value="Phstyr_phstse_ac"/>
    <property type="match status" value="1"/>
</dbReference>
<dbReference type="PANTHER" id="PTHR10012:SF5">
    <property type="entry name" value="SERINE_THREONINE-PROTEIN PHOSPHATASE 2A ACTIVATOR 2"/>
    <property type="match status" value="1"/>
</dbReference>
<evidence type="ECO:0000256" key="5">
    <source>
        <dbReference type="ARBA" id="ARBA00023110"/>
    </source>
</evidence>
<organism evidence="10 11">
    <name type="scientific">Ustilago trichophora</name>
    <dbReference type="NCBI Taxonomy" id="86804"/>
    <lineage>
        <taxon>Eukaryota</taxon>
        <taxon>Fungi</taxon>
        <taxon>Dikarya</taxon>
        <taxon>Basidiomycota</taxon>
        <taxon>Ustilaginomycotina</taxon>
        <taxon>Ustilaginomycetes</taxon>
        <taxon>Ustilaginales</taxon>
        <taxon>Ustilaginaceae</taxon>
        <taxon>Ustilago</taxon>
    </lineage>
</organism>
<dbReference type="Proteomes" id="UP000324022">
    <property type="component" value="Unassembled WGS sequence"/>
</dbReference>
<dbReference type="EMBL" id="OOIN01000016">
    <property type="protein sequence ID" value="SPO27122.1"/>
    <property type="molecule type" value="Genomic_DNA"/>
</dbReference>
<dbReference type="GO" id="GO:0007052">
    <property type="term" value="P:mitotic spindle organization"/>
    <property type="evidence" value="ECO:0007669"/>
    <property type="project" value="TreeGrafter"/>
</dbReference>
<dbReference type="PANTHER" id="PTHR10012">
    <property type="entry name" value="SERINE/THREONINE-PROTEIN PHOSPHATASE 2A REGULATORY SUBUNIT B"/>
    <property type="match status" value="1"/>
</dbReference>